<dbReference type="SUPFAM" id="SSF54585">
    <property type="entry name" value="Cdc48 domain 2-like"/>
    <property type="match status" value="1"/>
</dbReference>
<dbReference type="GO" id="GO:0034098">
    <property type="term" value="C:VCP-NPL4-UFD1 AAA ATPase complex"/>
    <property type="evidence" value="ECO:0007669"/>
    <property type="project" value="TreeGrafter"/>
</dbReference>
<dbReference type="PANTHER" id="PTHR12555:SF13">
    <property type="entry name" value="UBIQUITIN RECOGNITION FACTOR IN ER-ASSOCIATED DEGRADATION PROTEIN 1"/>
    <property type="match status" value="1"/>
</dbReference>
<proteinExistence type="inferred from homology"/>
<evidence type="ECO:0000256" key="2">
    <source>
        <dbReference type="ARBA" id="ARBA00022741"/>
    </source>
</evidence>
<feature type="domain" description="Ubiquitin fusion degradation protein UFD1 N-terminal subdomain 2" evidence="6">
    <location>
        <begin position="120"/>
        <end position="194"/>
    </location>
</feature>
<reference evidence="7" key="1">
    <citation type="submission" date="2022-01" db="EMBL/GenBank/DDBJ databases">
        <title>Genome Sequence Resource for Two Populations of Ditylenchus destructor, the Migratory Endoparasitic Phytonematode.</title>
        <authorList>
            <person name="Zhang H."/>
            <person name="Lin R."/>
            <person name="Xie B."/>
        </authorList>
    </citation>
    <scope>NUCLEOTIDE SEQUENCE</scope>
    <source>
        <strain evidence="7">BazhouSP</strain>
    </source>
</reference>
<dbReference type="EMBL" id="JAKKPZ010000025">
    <property type="protein sequence ID" value="KAI1710575.1"/>
    <property type="molecule type" value="Genomic_DNA"/>
</dbReference>
<evidence type="ECO:0000313" key="7">
    <source>
        <dbReference type="EMBL" id="KAI1710575.1"/>
    </source>
</evidence>
<dbReference type="Gene3D" id="2.40.40.50">
    <property type="entry name" value="Ubiquitin fusion degradation protein UFD1, N-terminal domain"/>
    <property type="match status" value="1"/>
</dbReference>
<evidence type="ECO:0000259" key="6">
    <source>
        <dbReference type="Pfam" id="PF24842"/>
    </source>
</evidence>
<sequence length="323" mass="36774">MFGLDQFLGMMGRPFNMQLRCYSVPFFAAADAERVNTMNYGGNVLLPNSALDQLTRLNVQYPLLFRIQNPDPNHQRVTHAGVLEFMAEEGKCYMPTWMMQQLQLREGAIAIIEYKSLPMATFAKVKPMSTDFLSISNPRAILEIELRKYRCLTKNDVIAIRYNEQVLQFKVMDLQPENAVSITECDVNLEFDTPEGYVEPEPTASNSNRMPDAPPIPVEVPKVREWAPFQGEGQRLDERRAKARTISTSSNAEASMQATGTNTPLIAEVAPDENYEPGTLTFVRRRANLPFLLAKYEIILKREERVHRWLGSEAPYPVYIFGV</sequence>
<dbReference type="GO" id="GO:0006511">
    <property type="term" value="P:ubiquitin-dependent protein catabolic process"/>
    <property type="evidence" value="ECO:0007669"/>
    <property type="project" value="InterPro"/>
</dbReference>
<keyword evidence="3" id="KW-0833">Ubl conjugation pathway</keyword>
<evidence type="ECO:0000256" key="3">
    <source>
        <dbReference type="ARBA" id="ARBA00022786"/>
    </source>
</evidence>
<organism evidence="7 8">
    <name type="scientific">Ditylenchus destructor</name>
    <dbReference type="NCBI Taxonomy" id="166010"/>
    <lineage>
        <taxon>Eukaryota</taxon>
        <taxon>Metazoa</taxon>
        <taxon>Ecdysozoa</taxon>
        <taxon>Nematoda</taxon>
        <taxon>Chromadorea</taxon>
        <taxon>Rhabditida</taxon>
        <taxon>Tylenchina</taxon>
        <taxon>Tylenchomorpha</taxon>
        <taxon>Sphaerularioidea</taxon>
        <taxon>Anguinidae</taxon>
        <taxon>Anguininae</taxon>
        <taxon>Ditylenchus</taxon>
    </lineage>
</organism>
<dbReference type="InterPro" id="IPR004854">
    <property type="entry name" value="Ufd1-like"/>
</dbReference>
<name>A0AAD4MYF3_9BILA</name>
<accession>A0AAD4MYF3</accession>
<dbReference type="Pfam" id="PF03152">
    <property type="entry name" value="UFD1_N1"/>
    <property type="match status" value="1"/>
</dbReference>
<evidence type="ECO:0000256" key="4">
    <source>
        <dbReference type="ARBA" id="ARBA00022840"/>
    </source>
</evidence>
<dbReference type="GO" id="GO:0005524">
    <property type="term" value="F:ATP binding"/>
    <property type="evidence" value="ECO:0007669"/>
    <property type="project" value="UniProtKB-KW"/>
</dbReference>
<dbReference type="InterPro" id="IPR042299">
    <property type="entry name" value="Ufd1-like_Nn"/>
</dbReference>
<dbReference type="Proteomes" id="UP001201812">
    <property type="component" value="Unassembled WGS sequence"/>
</dbReference>
<feature type="domain" description="Ubiquitin fusion degradation protein UFD1 N-terminal subdomain 1" evidence="5">
    <location>
        <begin position="15"/>
        <end position="118"/>
    </location>
</feature>
<dbReference type="Gene3D" id="3.10.330.10">
    <property type="match status" value="1"/>
</dbReference>
<keyword evidence="8" id="KW-1185">Reference proteome</keyword>
<evidence type="ECO:0000256" key="1">
    <source>
        <dbReference type="ARBA" id="ARBA00006043"/>
    </source>
</evidence>
<dbReference type="GO" id="GO:0031593">
    <property type="term" value="F:polyubiquitin modification-dependent protein binding"/>
    <property type="evidence" value="ECO:0007669"/>
    <property type="project" value="TreeGrafter"/>
</dbReference>
<dbReference type="AlphaFoldDB" id="A0AAD4MYF3"/>
<dbReference type="InterPro" id="IPR055417">
    <property type="entry name" value="UFD1_N1"/>
</dbReference>
<keyword evidence="4" id="KW-0067">ATP-binding</keyword>
<dbReference type="InterPro" id="IPR055418">
    <property type="entry name" value="UFD1_N2"/>
</dbReference>
<keyword evidence="2" id="KW-0547">Nucleotide-binding</keyword>
<comment type="similarity">
    <text evidence="1">Belongs to the UFD1 family.</text>
</comment>
<dbReference type="GO" id="GO:0036503">
    <property type="term" value="P:ERAD pathway"/>
    <property type="evidence" value="ECO:0007669"/>
    <property type="project" value="TreeGrafter"/>
</dbReference>
<dbReference type="Pfam" id="PF24842">
    <property type="entry name" value="UFD1_N2"/>
    <property type="match status" value="1"/>
</dbReference>
<dbReference type="PANTHER" id="PTHR12555">
    <property type="entry name" value="UBIQUITIN FUSION DEGRADATON PROTEIN 1"/>
    <property type="match status" value="1"/>
</dbReference>
<evidence type="ECO:0000313" key="8">
    <source>
        <dbReference type="Proteomes" id="UP001201812"/>
    </source>
</evidence>
<comment type="caution">
    <text evidence="7">The sequence shown here is derived from an EMBL/GenBank/DDBJ whole genome shotgun (WGS) entry which is preliminary data.</text>
</comment>
<gene>
    <name evidence="7" type="ORF">DdX_10635</name>
</gene>
<evidence type="ECO:0000259" key="5">
    <source>
        <dbReference type="Pfam" id="PF03152"/>
    </source>
</evidence>
<protein>
    <submittedName>
        <fullName evidence="7">Ubiquitin fusion degradation protein UFD1 domain-containing protein</fullName>
    </submittedName>
</protein>
<dbReference type="InterPro" id="IPR029067">
    <property type="entry name" value="CDC48_domain_2-like_sf"/>
</dbReference>